<dbReference type="GO" id="GO:0004252">
    <property type="term" value="F:serine-type endopeptidase activity"/>
    <property type="evidence" value="ECO:0007669"/>
    <property type="project" value="InterPro"/>
</dbReference>
<organism evidence="1 2">
    <name type="scientific">Piromyces finnis</name>
    <dbReference type="NCBI Taxonomy" id="1754191"/>
    <lineage>
        <taxon>Eukaryota</taxon>
        <taxon>Fungi</taxon>
        <taxon>Fungi incertae sedis</taxon>
        <taxon>Chytridiomycota</taxon>
        <taxon>Chytridiomycota incertae sedis</taxon>
        <taxon>Neocallimastigomycetes</taxon>
        <taxon>Neocallimastigales</taxon>
        <taxon>Neocallimastigaceae</taxon>
        <taxon>Piromyces</taxon>
    </lineage>
</organism>
<evidence type="ECO:0000313" key="2">
    <source>
        <dbReference type="Proteomes" id="UP000193719"/>
    </source>
</evidence>
<protein>
    <submittedName>
        <fullName evidence="1">Uncharacterized protein</fullName>
    </submittedName>
</protein>
<reference evidence="1 2" key="2">
    <citation type="submission" date="2016-08" db="EMBL/GenBank/DDBJ databases">
        <title>Pervasive Adenine N6-methylation of Active Genes in Fungi.</title>
        <authorList>
            <consortium name="DOE Joint Genome Institute"/>
            <person name="Mondo S.J."/>
            <person name="Dannebaum R.O."/>
            <person name="Kuo R.C."/>
            <person name="Labutti K."/>
            <person name="Haridas S."/>
            <person name="Kuo A."/>
            <person name="Salamov A."/>
            <person name="Ahrendt S.R."/>
            <person name="Lipzen A."/>
            <person name="Sullivan W."/>
            <person name="Andreopoulos W.B."/>
            <person name="Clum A."/>
            <person name="Lindquist E."/>
            <person name="Daum C."/>
            <person name="Ramamoorthy G.K."/>
            <person name="Gryganskyi A."/>
            <person name="Culley D."/>
            <person name="Magnuson J.K."/>
            <person name="James T.Y."/>
            <person name="O'Malley M.A."/>
            <person name="Stajich J.E."/>
            <person name="Spatafora J.W."/>
            <person name="Visel A."/>
            <person name="Grigoriev I.V."/>
        </authorList>
    </citation>
    <scope>NUCLEOTIDE SEQUENCE [LARGE SCALE GENOMIC DNA]</scope>
    <source>
        <strain evidence="2">finn</strain>
    </source>
</reference>
<name>A0A1Y1VCD2_9FUNG</name>
<dbReference type="GO" id="GO:0006508">
    <property type="term" value="P:proteolysis"/>
    <property type="evidence" value="ECO:0007669"/>
    <property type="project" value="InterPro"/>
</dbReference>
<gene>
    <name evidence="1" type="ORF">BCR36DRAFT_228077</name>
</gene>
<dbReference type="AlphaFoldDB" id="A0A1Y1VCD2"/>
<feature type="non-terminal residue" evidence="1">
    <location>
        <position position="62"/>
    </location>
</feature>
<proteinExistence type="predicted"/>
<dbReference type="Gene3D" id="3.40.50.200">
    <property type="entry name" value="Peptidase S8/S53 domain"/>
    <property type="match status" value="1"/>
</dbReference>
<reference evidence="1 2" key="1">
    <citation type="submission" date="2016-08" db="EMBL/GenBank/DDBJ databases">
        <title>Genomes of anaerobic fungi encode conserved fungal cellulosomes for biomass hydrolysis.</title>
        <authorList>
            <consortium name="DOE Joint Genome Institute"/>
            <person name="Haitjema C.H."/>
            <person name="Gilmore S.P."/>
            <person name="Henske J.K."/>
            <person name="Solomon K.V."/>
            <person name="De Groot R."/>
            <person name="Kuo A."/>
            <person name="Mondo S.J."/>
            <person name="Salamov A.A."/>
            <person name="Labutti K."/>
            <person name="Zhao Z."/>
            <person name="Chiniquy J."/>
            <person name="Barry K."/>
            <person name="Brewer H.M."/>
            <person name="Purvine S.O."/>
            <person name="Wright A.T."/>
            <person name="Boxma B."/>
            <person name="Van Alen T."/>
            <person name="Hackstein J.H."/>
            <person name="Baker S.E."/>
            <person name="Grigoriev I.V."/>
            <person name="O'Malley M.A."/>
        </authorList>
    </citation>
    <scope>NUCLEOTIDE SEQUENCE [LARGE SCALE GENOMIC DNA]</scope>
    <source>
        <strain evidence="2">finn</strain>
    </source>
</reference>
<dbReference type="EMBL" id="MCFH01000016">
    <property type="protein sequence ID" value="ORX52132.1"/>
    <property type="molecule type" value="Genomic_DNA"/>
</dbReference>
<sequence>VKIQKEAYNHLSLISQYKYDNNLVHLYDTNYYIPDSAGEGVDIYIIDRGINTMHLDFTNNEE</sequence>
<feature type="non-terminal residue" evidence="1">
    <location>
        <position position="1"/>
    </location>
</feature>
<keyword evidence="2" id="KW-1185">Reference proteome</keyword>
<accession>A0A1Y1VCD2</accession>
<dbReference type="Proteomes" id="UP000193719">
    <property type="component" value="Unassembled WGS sequence"/>
</dbReference>
<dbReference type="SUPFAM" id="SSF52743">
    <property type="entry name" value="Subtilisin-like"/>
    <property type="match status" value="1"/>
</dbReference>
<comment type="caution">
    <text evidence="1">The sequence shown here is derived from an EMBL/GenBank/DDBJ whole genome shotgun (WGS) entry which is preliminary data.</text>
</comment>
<evidence type="ECO:0000313" key="1">
    <source>
        <dbReference type="EMBL" id="ORX52132.1"/>
    </source>
</evidence>
<dbReference type="OrthoDB" id="206201at2759"/>
<dbReference type="InterPro" id="IPR036852">
    <property type="entry name" value="Peptidase_S8/S53_dom_sf"/>
</dbReference>